<accession>A0A7H1M9C0</accession>
<dbReference type="SUPFAM" id="SSF53850">
    <property type="entry name" value="Periplasmic binding protein-like II"/>
    <property type="match status" value="1"/>
</dbReference>
<dbReference type="EMBL" id="CP060414">
    <property type="protein sequence ID" value="QNT58235.1"/>
    <property type="molecule type" value="Genomic_DNA"/>
</dbReference>
<dbReference type="InterPro" id="IPR058163">
    <property type="entry name" value="LysR-type_TF_proteobact-type"/>
</dbReference>
<evidence type="ECO:0000313" key="3">
    <source>
        <dbReference type="EMBL" id="QNT58235.1"/>
    </source>
</evidence>
<dbReference type="InterPro" id="IPR005119">
    <property type="entry name" value="LysR_subst-bd"/>
</dbReference>
<comment type="similarity">
    <text evidence="1">Belongs to the LysR transcriptional regulatory family.</text>
</comment>
<dbReference type="Proteomes" id="UP000516412">
    <property type="component" value="Chromosome"/>
</dbReference>
<evidence type="ECO:0000256" key="1">
    <source>
        <dbReference type="ARBA" id="ARBA00009437"/>
    </source>
</evidence>
<dbReference type="PANTHER" id="PTHR30537:SF5">
    <property type="entry name" value="HTH-TYPE TRANSCRIPTIONAL ACTIVATOR TTDR-RELATED"/>
    <property type="match status" value="1"/>
</dbReference>
<dbReference type="Gene3D" id="3.40.190.290">
    <property type="match status" value="1"/>
</dbReference>
<feature type="domain" description="LysR substrate-binding" evidence="2">
    <location>
        <begin position="18"/>
        <end position="220"/>
    </location>
</feature>
<organism evidence="3 4">
    <name type="scientific">Neisseria musculi</name>
    <dbReference type="NCBI Taxonomy" id="1815583"/>
    <lineage>
        <taxon>Bacteria</taxon>
        <taxon>Pseudomonadati</taxon>
        <taxon>Pseudomonadota</taxon>
        <taxon>Betaproteobacteria</taxon>
        <taxon>Neisseriales</taxon>
        <taxon>Neisseriaceae</taxon>
        <taxon>Neisseria</taxon>
    </lineage>
</organism>
<dbReference type="GO" id="GO:0006351">
    <property type="term" value="P:DNA-templated transcription"/>
    <property type="evidence" value="ECO:0007669"/>
    <property type="project" value="TreeGrafter"/>
</dbReference>
<dbReference type="GO" id="GO:0003700">
    <property type="term" value="F:DNA-binding transcription factor activity"/>
    <property type="evidence" value="ECO:0007669"/>
    <property type="project" value="TreeGrafter"/>
</dbReference>
<gene>
    <name evidence="3" type="ORF">H7A79_1304</name>
</gene>
<protein>
    <submittedName>
        <fullName evidence="3">LysR substrate binding domain protein</fullName>
    </submittedName>
</protein>
<dbReference type="GO" id="GO:0043565">
    <property type="term" value="F:sequence-specific DNA binding"/>
    <property type="evidence" value="ECO:0007669"/>
    <property type="project" value="TreeGrafter"/>
</dbReference>
<sequence length="239" mass="27223">MADSERLFARNSRQQDQHIAGLVRIAVPDMALMQEVLGELWEKSAGLPDLMIDWRSDLGLVDVVDAQIDVGIRFGTPEDSRLIIKKVGTAEDCIVASPELIAQTGMPEDWQSLQRHYPLSALINPNTGRVWNWYLSNQYQFSPARPKFVSNRMENELIGVLKGQAFSCLPRLLCQPYLSTGELVELFPEMERKKWTAYVYRPQRTVTPPRIRFVFDALAEILAQKLSRSKQPARHADQA</sequence>
<keyword evidence="4" id="KW-1185">Reference proteome</keyword>
<dbReference type="RefSeq" id="WP_187001487.1">
    <property type="nucleotide sequence ID" value="NZ_CP060414.2"/>
</dbReference>
<name>A0A7H1M9C0_9NEIS</name>
<evidence type="ECO:0000259" key="2">
    <source>
        <dbReference type="Pfam" id="PF03466"/>
    </source>
</evidence>
<evidence type="ECO:0000313" key="4">
    <source>
        <dbReference type="Proteomes" id="UP000516412"/>
    </source>
</evidence>
<dbReference type="KEGG" id="nmus:H7A79_1304"/>
<reference evidence="3" key="1">
    <citation type="submission" date="2024-06" db="EMBL/GenBank/DDBJ databases">
        <title>Complete Genome Sequence of mouse commensal type strain Neisseria musculi.</title>
        <authorList>
            <person name="Thapa E."/>
            <person name="Aluvathingal J."/>
            <person name="Nadendla S."/>
            <person name="Mehta A."/>
            <person name="Tettelin H."/>
            <person name="Weyand N.J."/>
        </authorList>
    </citation>
    <scope>NUCLEOTIDE SEQUENCE</scope>
    <source>
        <strain evidence="3">NW831</strain>
    </source>
</reference>
<dbReference type="PANTHER" id="PTHR30537">
    <property type="entry name" value="HTH-TYPE TRANSCRIPTIONAL REGULATOR"/>
    <property type="match status" value="1"/>
</dbReference>
<dbReference type="Pfam" id="PF03466">
    <property type="entry name" value="LysR_substrate"/>
    <property type="match status" value="1"/>
</dbReference>
<proteinExistence type="inferred from homology"/>
<dbReference type="AlphaFoldDB" id="A0A7H1M9C0"/>